<feature type="chain" id="PRO_5012667260" evidence="4">
    <location>
        <begin position="29"/>
        <end position="149"/>
    </location>
</feature>
<dbReference type="GO" id="GO:0005509">
    <property type="term" value="F:calcium ion binding"/>
    <property type="evidence" value="ECO:0007669"/>
    <property type="project" value="InterPro"/>
</dbReference>
<evidence type="ECO:0000313" key="6">
    <source>
        <dbReference type="Proteomes" id="UP000191901"/>
    </source>
</evidence>
<evidence type="ECO:0000256" key="1">
    <source>
        <dbReference type="ARBA" id="ARBA00004370"/>
    </source>
</evidence>
<dbReference type="Pfam" id="PF05757">
    <property type="entry name" value="PsbQ"/>
    <property type="match status" value="1"/>
</dbReference>
<organism evidence="5 6">
    <name type="scientific">Halomicronema hongdechloris C2206</name>
    <dbReference type="NCBI Taxonomy" id="1641165"/>
    <lineage>
        <taxon>Bacteria</taxon>
        <taxon>Bacillati</taxon>
        <taxon>Cyanobacteriota</taxon>
        <taxon>Cyanophyceae</taxon>
        <taxon>Nodosilineales</taxon>
        <taxon>Nodosilineaceae</taxon>
        <taxon>Halomicronema</taxon>
    </lineage>
</organism>
<dbReference type="GO" id="GO:0015979">
    <property type="term" value="P:photosynthesis"/>
    <property type="evidence" value="ECO:0007669"/>
    <property type="project" value="InterPro"/>
</dbReference>
<dbReference type="AlphaFoldDB" id="A0A1Z3HRM6"/>
<dbReference type="NCBIfam" id="TIGR03042">
    <property type="entry name" value="PS_II_psbQ_bact"/>
    <property type="match status" value="1"/>
</dbReference>
<dbReference type="PROSITE" id="PS51257">
    <property type="entry name" value="PROKAR_LIPOPROTEIN"/>
    <property type="match status" value="1"/>
</dbReference>
<dbReference type="SUPFAM" id="SSF101112">
    <property type="entry name" value="Oxygen-evolving enhancer protein 3"/>
    <property type="match status" value="1"/>
</dbReference>
<keyword evidence="4" id="KW-0732">Signal</keyword>
<dbReference type="GO" id="GO:0009654">
    <property type="term" value="C:photosystem II oxygen evolving complex"/>
    <property type="evidence" value="ECO:0007669"/>
    <property type="project" value="InterPro"/>
</dbReference>
<name>A0A1Z3HRM6_9CYAN</name>
<evidence type="ECO:0000256" key="2">
    <source>
        <dbReference type="ARBA" id="ARBA00023078"/>
    </source>
</evidence>
<evidence type="ECO:0000313" key="5">
    <source>
        <dbReference type="EMBL" id="ASC72906.1"/>
    </source>
</evidence>
<dbReference type="STRING" id="1641165.XM38_03105"/>
<keyword evidence="6" id="KW-1185">Reference proteome</keyword>
<dbReference type="InterPro" id="IPR008797">
    <property type="entry name" value="PSII_PsbQ"/>
</dbReference>
<gene>
    <name evidence="5" type="primary">psbQ</name>
    <name evidence="5" type="ORF">XM38_038660</name>
</gene>
<sequence length="149" mass="17146">MARYRSVLSLVLAAIATFVVGCGSANQAQPPSYTPERLEQIETYTPRVISLRERFPELGDYIQQKDWINLQSFIHGPLGELRTRLNWLASQLIPPERERAQELAQEVFRHLERVDLAADERNQVQANQEYRHALDDFDAFIELLPNQAG</sequence>
<dbReference type="InterPro" id="IPR017487">
    <property type="entry name" value="PSII_PsbQ_cyanobac"/>
</dbReference>
<proteinExistence type="predicted"/>
<keyword evidence="3" id="KW-0472">Membrane</keyword>
<reference evidence="5 6" key="1">
    <citation type="journal article" date="2016" name="Biochim. Biophys. Acta">
        <title>Characterization of red-shifted phycobilisomes isolated from the chlorophyll f-containing cyanobacterium Halomicronema hongdechloris.</title>
        <authorList>
            <person name="Li Y."/>
            <person name="Lin Y."/>
            <person name="Garvey C.J."/>
            <person name="Birch D."/>
            <person name="Corkery R.W."/>
            <person name="Loughlin P.C."/>
            <person name="Scheer H."/>
            <person name="Willows R.D."/>
            <person name="Chen M."/>
        </authorList>
    </citation>
    <scope>NUCLEOTIDE SEQUENCE [LARGE SCALE GENOMIC DNA]</scope>
    <source>
        <strain evidence="5 6">C2206</strain>
    </source>
</reference>
<dbReference type="RefSeq" id="WP_080805825.1">
    <property type="nucleotide sequence ID" value="NZ_CP021983.2"/>
</dbReference>
<evidence type="ECO:0000256" key="4">
    <source>
        <dbReference type="SAM" id="SignalP"/>
    </source>
</evidence>
<comment type="subcellular location">
    <subcellularLocation>
        <location evidence="1">Membrane</location>
    </subcellularLocation>
</comment>
<accession>A0A1Z3HRM6</accession>
<dbReference type="Proteomes" id="UP000191901">
    <property type="component" value="Chromosome"/>
</dbReference>
<dbReference type="EMBL" id="CP021983">
    <property type="protein sequence ID" value="ASC72906.1"/>
    <property type="molecule type" value="Genomic_DNA"/>
</dbReference>
<dbReference type="OrthoDB" id="425184at2"/>
<feature type="signal peptide" evidence="4">
    <location>
        <begin position="1"/>
        <end position="28"/>
    </location>
</feature>
<keyword evidence="2" id="KW-0793">Thylakoid</keyword>
<dbReference type="Gene3D" id="1.20.120.290">
    <property type="entry name" value="Oxygen-evolving enhancer protein 3 (PsbQ), four-helix up-down bundle"/>
    <property type="match status" value="1"/>
</dbReference>
<protein>
    <submittedName>
        <fullName evidence="5">Photosystem II protein PsbQ</fullName>
    </submittedName>
</protein>
<dbReference type="KEGG" id="hhg:XM38_038660"/>
<evidence type="ECO:0000256" key="3">
    <source>
        <dbReference type="ARBA" id="ARBA00023136"/>
    </source>
</evidence>
<dbReference type="InterPro" id="IPR023222">
    <property type="entry name" value="PsbQ-like_dom_sf"/>
</dbReference>
<dbReference type="GO" id="GO:0019898">
    <property type="term" value="C:extrinsic component of membrane"/>
    <property type="evidence" value="ECO:0007669"/>
    <property type="project" value="InterPro"/>
</dbReference>